<dbReference type="GO" id="GO:0030163">
    <property type="term" value="P:protein catabolic process"/>
    <property type="evidence" value="ECO:0007669"/>
    <property type="project" value="InterPro"/>
</dbReference>
<dbReference type="GO" id="GO:0005737">
    <property type="term" value="C:cytoplasm"/>
    <property type="evidence" value="ECO:0007669"/>
    <property type="project" value="TreeGrafter"/>
</dbReference>
<keyword evidence="1" id="KW-0963">Cytoplasm</keyword>
<dbReference type="GO" id="GO:0008914">
    <property type="term" value="F:leucyl-tRNA--protein transferase activity"/>
    <property type="evidence" value="ECO:0007669"/>
    <property type="project" value="InterPro"/>
</dbReference>
<dbReference type="Proteomes" id="UP000309594">
    <property type="component" value="Unassembled WGS sequence"/>
</dbReference>
<dbReference type="PANTHER" id="PTHR30098:SF2">
    <property type="entry name" value="LEUCYL_PHENYLALANYL-TRNA--PROTEIN TRANSFERASE"/>
    <property type="match status" value="1"/>
</dbReference>
<dbReference type="SUPFAM" id="SSF55729">
    <property type="entry name" value="Acyl-CoA N-acyltransferases (Nat)"/>
    <property type="match status" value="1"/>
</dbReference>
<evidence type="ECO:0000256" key="2">
    <source>
        <dbReference type="ARBA" id="ARBA00022679"/>
    </source>
</evidence>
<dbReference type="Gene3D" id="3.40.630.70">
    <property type="entry name" value="Leucyl/phenylalanyl-tRNA-protein transferase, C-terminal domain"/>
    <property type="match status" value="1"/>
</dbReference>
<evidence type="ECO:0000256" key="1">
    <source>
        <dbReference type="ARBA" id="ARBA00022490"/>
    </source>
</evidence>
<name>A0A4U1G166_9SPHI</name>
<organism evidence="5 7">
    <name type="scientific">Pedobacter hiemivivus</name>
    <dbReference type="NCBI Taxonomy" id="2530454"/>
    <lineage>
        <taxon>Bacteria</taxon>
        <taxon>Pseudomonadati</taxon>
        <taxon>Bacteroidota</taxon>
        <taxon>Sphingobacteriia</taxon>
        <taxon>Sphingobacteriales</taxon>
        <taxon>Sphingobacteriaceae</taxon>
        <taxon>Pedobacter</taxon>
    </lineage>
</organism>
<dbReference type="AlphaFoldDB" id="A0A4U1G166"/>
<keyword evidence="3" id="KW-0012">Acyltransferase</keyword>
<sequence length="260" mass="29211">MGLLPKVISSIVPTGLKGPTKRLLQKLFHSGLVKVSGGREDALLWSSAQAKLTPYMMIQGFLQGTFPMPKVDDNKIFIWHDPDPRAVIPVADFKIRNDLLRCLKKDKLQESDKRFEIKVNVNFEQTILNCSKPRGEKTTTWISTEYIKVMLELHKMGIAHSFETYQNGELVGGVLGVALNGYFITLSLFRTVDNASKVAFCYLLTKLKEDGFKLHITGDANSWFAQFGAVNVTKNDFRQELISAITAPVIFTSRMPELVV</sequence>
<dbReference type="EMBL" id="SJSM01000013">
    <property type="protein sequence ID" value="TCC92722.1"/>
    <property type="molecule type" value="Genomic_DNA"/>
</dbReference>
<evidence type="ECO:0000313" key="6">
    <source>
        <dbReference type="Proteomes" id="UP000291117"/>
    </source>
</evidence>
<accession>A0A4R0N2S9</accession>
<reference evidence="4 6" key="1">
    <citation type="submission" date="2019-02" db="EMBL/GenBank/DDBJ databases">
        <title>Pedobacter sp. RP-3-8 sp. nov., isolated from Arctic soil.</title>
        <authorList>
            <person name="Dahal R.H."/>
        </authorList>
    </citation>
    <scope>NUCLEOTIDE SEQUENCE [LARGE SCALE GENOMIC DNA]</scope>
    <source>
        <strain evidence="4 6">RP-3-8</strain>
    </source>
</reference>
<proteinExistence type="predicted"/>
<dbReference type="InterPro" id="IPR016181">
    <property type="entry name" value="Acyl_CoA_acyltransferase"/>
</dbReference>
<reference evidence="5 7" key="2">
    <citation type="submission" date="2019-04" db="EMBL/GenBank/DDBJ databases">
        <title>Pedobacter sp. RP-1-16 sp. nov., isolated from Arctic soil.</title>
        <authorList>
            <person name="Dahal R.H."/>
            <person name="Kim D.-U."/>
        </authorList>
    </citation>
    <scope>NUCLEOTIDE SEQUENCE [LARGE SCALE GENOMIC DNA]</scope>
    <source>
        <strain evidence="5 7">RP-1-16</strain>
    </source>
</reference>
<comment type="caution">
    <text evidence="5">The sequence shown here is derived from an EMBL/GenBank/DDBJ whole genome shotgun (WGS) entry which is preliminary data.</text>
</comment>
<dbReference type="OrthoDB" id="9790282at2"/>
<dbReference type="Pfam" id="PF03588">
    <property type="entry name" value="Leu_Phe_trans"/>
    <property type="match status" value="1"/>
</dbReference>
<dbReference type="PANTHER" id="PTHR30098">
    <property type="entry name" value="LEUCYL/PHENYLALANYL-TRNA--PROTEIN TRANSFERASE"/>
    <property type="match status" value="1"/>
</dbReference>
<protein>
    <submittedName>
        <fullName evidence="5">Leucyl/phenylalanyl-tRNA--protein transferase</fullName>
    </submittedName>
</protein>
<accession>A0A4U1G166</accession>
<dbReference type="InterPro" id="IPR004616">
    <property type="entry name" value="Leu/Phe-tRNA_Trfase"/>
</dbReference>
<evidence type="ECO:0000313" key="7">
    <source>
        <dbReference type="Proteomes" id="UP000309594"/>
    </source>
</evidence>
<keyword evidence="6" id="KW-1185">Reference proteome</keyword>
<evidence type="ECO:0000313" key="5">
    <source>
        <dbReference type="EMBL" id="TKC56210.1"/>
    </source>
</evidence>
<dbReference type="RefSeq" id="WP_131610625.1">
    <property type="nucleotide sequence ID" value="NZ_SJSM01000013.1"/>
</dbReference>
<evidence type="ECO:0000313" key="4">
    <source>
        <dbReference type="EMBL" id="TCC92722.1"/>
    </source>
</evidence>
<gene>
    <name evidence="4" type="ORF">EZ444_18475</name>
    <name evidence="5" type="ORF">FBD94_23455</name>
</gene>
<keyword evidence="2 5" id="KW-0808">Transferase</keyword>
<dbReference type="InterPro" id="IPR042203">
    <property type="entry name" value="Leu/Phe-tRNA_Trfase_C"/>
</dbReference>
<evidence type="ECO:0000256" key="3">
    <source>
        <dbReference type="ARBA" id="ARBA00023315"/>
    </source>
</evidence>
<dbReference type="Proteomes" id="UP000291117">
    <property type="component" value="Unassembled WGS sequence"/>
</dbReference>
<dbReference type="EMBL" id="SWDX01000013">
    <property type="protein sequence ID" value="TKC56210.1"/>
    <property type="molecule type" value="Genomic_DNA"/>
</dbReference>